<evidence type="ECO:0000313" key="2">
    <source>
        <dbReference type="EMBL" id="CAB1442222.1"/>
    </source>
</evidence>
<comment type="caution">
    <text evidence="2">The sequence shown here is derived from an EMBL/GenBank/DDBJ whole genome shotgun (WGS) entry which is preliminary data.</text>
</comment>
<sequence length="140" mass="16511">MRGQSDRGDNRRRDDQEGRSHWKRHSQEDYNDTVDYNERLNLHQANCDEPEWRRRGVVWNEQSLHVAVNTSAICSVLDGAASAKLVEELNELWVSRRSFRARLHLHPPHTEASVLIQNWQTHCARSLFLYQLRSLVDTHE</sequence>
<keyword evidence="3" id="KW-1185">Reference proteome</keyword>
<feature type="region of interest" description="Disordered" evidence="1">
    <location>
        <begin position="1"/>
        <end position="28"/>
    </location>
</feature>
<gene>
    <name evidence="2" type="ORF">PLEPLA_LOCUS29908</name>
</gene>
<dbReference type="EMBL" id="CADEAL010002802">
    <property type="protein sequence ID" value="CAB1442222.1"/>
    <property type="molecule type" value="Genomic_DNA"/>
</dbReference>
<reference evidence="2" key="1">
    <citation type="submission" date="2020-03" db="EMBL/GenBank/DDBJ databases">
        <authorList>
            <person name="Weist P."/>
        </authorList>
    </citation>
    <scope>NUCLEOTIDE SEQUENCE</scope>
</reference>
<dbReference type="AlphaFoldDB" id="A0A9N7V3J7"/>
<proteinExistence type="predicted"/>
<protein>
    <submittedName>
        <fullName evidence="2">Uncharacterized protein</fullName>
    </submittedName>
</protein>
<organism evidence="2 3">
    <name type="scientific">Pleuronectes platessa</name>
    <name type="common">European plaice</name>
    <dbReference type="NCBI Taxonomy" id="8262"/>
    <lineage>
        <taxon>Eukaryota</taxon>
        <taxon>Metazoa</taxon>
        <taxon>Chordata</taxon>
        <taxon>Craniata</taxon>
        <taxon>Vertebrata</taxon>
        <taxon>Euteleostomi</taxon>
        <taxon>Actinopterygii</taxon>
        <taxon>Neopterygii</taxon>
        <taxon>Teleostei</taxon>
        <taxon>Neoteleostei</taxon>
        <taxon>Acanthomorphata</taxon>
        <taxon>Carangaria</taxon>
        <taxon>Pleuronectiformes</taxon>
        <taxon>Pleuronectoidei</taxon>
        <taxon>Pleuronectidae</taxon>
        <taxon>Pleuronectes</taxon>
    </lineage>
</organism>
<name>A0A9N7V3J7_PLEPL</name>
<dbReference type="Proteomes" id="UP001153269">
    <property type="component" value="Unassembled WGS sequence"/>
</dbReference>
<evidence type="ECO:0000313" key="3">
    <source>
        <dbReference type="Proteomes" id="UP001153269"/>
    </source>
</evidence>
<accession>A0A9N7V3J7</accession>
<evidence type="ECO:0000256" key="1">
    <source>
        <dbReference type="SAM" id="MobiDB-lite"/>
    </source>
</evidence>